<name>A0A1W0E4B5_9MICR</name>
<dbReference type="InterPro" id="IPR014811">
    <property type="entry name" value="ArgoL1"/>
</dbReference>
<gene>
    <name evidence="5" type="primary">AGO2</name>
    <name evidence="5" type="ORF">EHP00_1153</name>
</gene>
<dbReference type="Gene3D" id="2.170.260.10">
    <property type="entry name" value="paz domain"/>
    <property type="match status" value="1"/>
</dbReference>
<dbReference type="Pfam" id="PF08699">
    <property type="entry name" value="ArgoL1"/>
    <property type="match status" value="1"/>
</dbReference>
<organism evidence="5 6">
    <name type="scientific">Ecytonucleospora hepatopenaei</name>
    <dbReference type="NCBI Taxonomy" id="646526"/>
    <lineage>
        <taxon>Eukaryota</taxon>
        <taxon>Fungi</taxon>
        <taxon>Fungi incertae sedis</taxon>
        <taxon>Microsporidia</taxon>
        <taxon>Enterocytozoonidae</taxon>
        <taxon>Ecytonucleospora</taxon>
    </lineage>
</organism>
<dbReference type="EMBL" id="MNPJ01000022">
    <property type="protein sequence ID" value="OQS54083.1"/>
    <property type="molecule type" value="Genomic_DNA"/>
</dbReference>
<dbReference type="PROSITE" id="PS50821">
    <property type="entry name" value="PAZ"/>
    <property type="match status" value="1"/>
</dbReference>
<dbReference type="Gene3D" id="3.40.50.2300">
    <property type="match status" value="1"/>
</dbReference>
<dbReference type="AlphaFoldDB" id="A0A1W0E4B5"/>
<evidence type="ECO:0000256" key="1">
    <source>
        <dbReference type="RuleBase" id="RU361178"/>
    </source>
</evidence>
<dbReference type="InterPro" id="IPR036085">
    <property type="entry name" value="PAZ_dom_sf"/>
</dbReference>
<dbReference type="VEuPathDB" id="MicrosporidiaDB:EHP00_1153"/>
<dbReference type="InterPro" id="IPR036397">
    <property type="entry name" value="RNaseH_sf"/>
</dbReference>
<comment type="caution">
    <text evidence="5">The sequence shown here is derived from an EMBL/GenBank/DDBJ whole genome shotgun (WGS) entry which is preliminary data.</text>
</comment>
<dbReference type="SMART" id="SM00949">
    <property type="entry name" value="PAZ"/>
    <property type="match status" value="1"/>
</dbReference>
<evidence type="ECO:0000259" key="3">
    <source>
        <dbReference type="PROSITE" id="PS50821"/>
    </source>
</evidence>
<feature type="domain" description="PAZ" evidence="3">
    <location>
        <begin position="211"/>
        <end position="330"/>
    </location>
</feature>
<dbReference type="PANTHER" id="PTHR22891">
    <property type="entry name" value="EUKARYOTIC TRANSLATION INITIATION FACTOR 2C"/>
    <property type="match status" value="1"/>
</dbReference>
<dbReference type="OrthoDB" id="10252740at2759"/>
<dbReference type="Gene3D" id="3.30.420.10">
    <property type="entry name" value="Ribonuclease H-like superfamily/Ribonuclease H"/>
    <property type="match status" value="1"/>
</dbReference>
<dbReference type="Proteomes" id="UP000192758">
    <property type="component" value="Unassembled WGS sequence"/>
</dbReference>
<dbReference type="SUPFAM" id="SSF101690">
    <property type="entry name" value="PAZ domain"/>
    <property type="match status" value="1"/>
</dbReference>
<keyword evidence="6" id="KW-1185">Reference proteome</keyword>
<dbReference type="SMART" id="SM00950">
    <property type="entry name" value="Piwi"/>
    <property type="match status" value="1"/>
</dbReference>
<accession>A0A1W0E4B5</accession>
<dbReference type="PROSITE" id="PS50822">
    <property type="entry name" value="PIWI"/>
    <property type="match status" value="1"/>
</dbReference>
<dbReference type="SMART" id="SM01163">
    <property type="entry name" value="DUF1785"/>
    <property type="match status" value="1"/>
</dbReference>
<dbReference type="GO" id="GO:0003723">
    <property type="term" value="F:RNA binding"/>
    <property type="evidence" value="ECO:0007669"/>
    <property type="project" value="InterPro"/>
</dbReference>
<dbReference type="Pfam" id="PF02171">
    <property type="entry name" value="Piwi"/>
    <property type="match status" value="1"/>
</dbReference>
<dbReference type="InterPro" id="IPR003165">
    <property type="entry name" value="Piwi"/>
</dbReference>
<dbReference type="STRING" id="646526.A0A1W0E4B5"/>
<dbReference type="InterPro" id="IPR012337">
    <property type="entry name" value="RNaseH-like_sf"/>
</dbReference>
<feature type="domain" description="Piwi" evidence="4">
    <location>
        <begin position="484"/>
        <end position="777"/>
    </location>
</feature>
<dbReference type="CDD" id="cd02846">
    <property type="entry name" value="PAZ_argonaute_like"/>
    <property type="match status" value="1"/>
</dbReference>
<dbReference type="InterPro" id="IPR003100">
    <property type="entry name" value="PAZ_dom"/>
</dbReference>
<dbReference type="Pfam" id="PF02170">
    <property type="entry name" value="PAZ"/>
    <property type="match status" value="1"/>
</dbReference>
<reference evidence="5 6" key="1">
    <citation type="journal article" date="2017" name="Environ. Microbiol.">
        <title>Decay of the glycolytic pathway and adaptation to intranuclear parasitism within Enterocytozoonidae microsporidia.</title>
        <authorList>
            <person name="Wiredu Boakye D."/>
            <person name="Jaroenlak P."/>
            <person name="Prachumwat A."/>
            <person name="Williams T.A."/>
            <person name="Bateman K.S."/>
            <person name="Itsathitphaisarn O."/>
            <person name="Sritunyalucksana K."/>
            <person name="Paszkiewicz K.H."/>
            <person name="Moore K.A."/>
            <person name="Stentiford G.D."/>
            <person name="Williams B.A."/>
        </authorList>
    </citation>
    <scope>NUCLEOTIDE SEQUENCE [LARGE SCALE GENOMIC DNA]</scope>
    <source>
        <strain evidence="5 6">TH1</strain>
    </source>
</reference>
<dbReference type="SUPFAM" id="SSF53098">
    <property type="entry name" value="Ribonuclease H-like"/>
    <property type="match status" value="1"/>
</dbReference>
<comment type="similarity">
    <text evidence="1">Belongs to the argonaute family.</text>
</comment>
<protein>
    <submittedName>
        <fullName evidence="5">AGO2</fullName>
    </submittedName>
</protein>
<dbReference type="SMR" id="A0A1W0E4B5"/>
<evidence type="ECO:0000256" key="2">
    <source>
        <dbReference type="SAM" id="MobiDB-lite"/>
    </source>
</evidence>
<evidence type="ECO:0000259" key="4">
    <source>
        <dbReference type="PROSITE" id="PS50822"/>
    </source>
</evidence>
<evidence type="ECO:0000313" key="5">
    <source>
        <dbReference type="EMBL" id="OQS54083.1"/>
    </source>
</evidence>
<feature type="region of interest" description="Disordered" evidence="2">
    <location>
        <begin position="1"/>
        <end position="39"/>
    </location>
</feature>
<proteinExistence type="inferred from homology"/>
<evidence type="ECO:0000313" key="6">
    <source>
        <dbReference type="Proteomes" id="UP000192758"/>
    </source>
</evidence>
<sequence>MPYDSYDRRGGYNDRGRNDRGGDRRGPRPPKPETVREPREIDVTTNLYAYTGAETKLFLHTVTFTPELKKNQYNVFMSTIEHNKAFTDACIVFDGLNTLISNKELGDVTLEKPLREATQQVSITYRNSVEIKGTEKNNVELVNVLGSIIKHFQKNNFYVDKRKMISPASRPMPIGIGLDVLSGLQVSFNLTHQGLFLNLDQSFGVFYKPQTLISLIDEFCREERRFGTIENPTPELFHALNKYVSKLKVRTIHRNDKNKTYTSLGLTEESALHKIVSIKAQDASNEEDLTVAEYFKNRYKELRYPKLPCIRIKNRDTEIFFPIEVLEIVPMQKYSPKLNEAMTAKMIKFAAKKPHDRFRTIEEKAKNLCVFQNNVLDAFGMVFDNKFVNCKGLMLPPPKIQYKQSAVEVNNGSWNLRDVGALKPVEIPKWKVFYFNSRNKLRGEHLDSFCSIAARYGLSLPKEFPEQVEIKSVNEFFEAEKCYFNLVILPDRNSLRYEDIKRIGETYTGHITQCVLGANVEKMRQPAFVSNILLKIVAKLGGENHCLEQKVFGDKSTMLVGINVQRPTAQEVDSPSVVAAVASTDYNFVNYKTVIKEQDRTTDFVDNLTEIMISLLRGHYAETKNKPERIIVFREGIAEPAFEPINKKECEDIALACAKMDKSYQPELNYIVAQKRHGVRFAESQQLNNLVPGTFVSDLNAENLVDFFLVSSHALQGTARPTRYKVIQNGSDFTKEGLYGNIYNLCHLYARATKSVSVVPPVYYAELAAMRGKAYLERGEQDGKLTMRELISDLSSNLFYI</sequence>